<dbReference type="GeneID" id="70138037"/>
<gene>
    <name evidence="1" type="ORF">BKA67DRAFT_690750</name>
</gene>
<name>A0A9P8ZYH9_9PEZI</name>
<proteinExistence type="predicted"/>
<evidence type="ECO:0000313" key="1">
    <source>
        <dbReference type="EMBL" id="KAH6656061.1"/>
    </source>
</evidence>
<dbReference type="OrthoDB" id="4770905at2759"/>
<comment type="caution">
    <text evidence="1">The sequence shown here is derived from an EMBL/GenBank/DDBJ whole genome shotgun (WGS) entry which is preliminary data.</text>
</comment>
<sequence length="165" mass="18020">MHHWASPSNPVKRWKPVHLKMTLGLPVWATEAVGINFNGLVELLSLPRQLRAQNAYTSKNVIIVDSLLVAIPPIERNFSDGADLDWARVAAANYSLAVQWRPTPKKQDWLNNFLKNSLTIAAGFIPGIGPLAAIAFPVAWTAISDSDSSVDTTRNIMPGYCGLCG</sequence>
<dbReference type="Proteomes" id="UP000758603">
    <property type="component" value="Unassembled WGS sequence"/>
</dbReference>
<protein>
    <submittedName>
        <fullName evidence="1">Uncharacterized protein</fullName>
    </submittedName>
</protein>
<evidence type="ECO:0000313" key="2">
    <source>
        <dbReference type="Proteomes" id="UP000758603"/>
    </source>
</evidence>
<keyword evidence="2" id="KW-1185">Reference proteome</keyword>
<dbReference type="RefSeq" id="XP_045960326.1">
    <property type="nucleotide sequence ID" value="XM_046109146.1"/>
</dbReference>
<dbReference type="AlphaFoldDB" id="A0A9P8ZYH9"/>
<accession>A0A9P8ZYH9</accession>
<reference evidence="1" key="1">
    <citation type="journal article" date="2021" name="Nat. Commun.">
        <title>Genetic determinants of endophytism in the Arabidopsis root mycobiome.</title>
        <authorList>
            <person name="Mesny F."/>
            <person name="Miyauchi S."/>
            <person name="Thiergart T."/>
            <person name="Pickel B."/>
            <person name="Atanasova L."/>
            <person name="Karlsson M."/>
            <person name="Huettel B."/>
            <person name="Barry K.W."/>
            <person name="Haridas S."/>
            <person name="Chen C."/>
            <person name="Bauer D."/>
            <person name="Andreopoulos W."/>
            <person name="Pangilinan J."/>
            <person name="LaButti K."/>
            <person name="Riley R."/>
            <person name="Lipzen A."/>
            <person name="Clum A."/>
            <person name="Drula E."/>
            <person name="Henrissat B."/>
            <person name="Kohler A."/>
            <person name="Grigoriev I.V."/>
            <person name="Martin F.M."/>
            <person name="Hacquard S."/>
        </authorList>
    </citation>
    <scope>NUCLEOTIDE SEQUENCE</scope>
    <source>
        <strain evidence="1">MPI-SDFR-AT-0073</strain>
    </source>
</reference>
<organism evidence="1 2">
    <name type="scientific">Truncatella angustata</name>
    <dbReference type="NCBI Taxonomy" id="152316"/>
    <lineage>
        <taxon>Eukaryota</taxon>
        <taxon>Fungi</taxon>
        <taxon>Dikarya</taxon>
        <taxon>Ascomycota</taxon>
        <taxon>Pezizomycotina</taxon>
        <taxon>Sordariomycetes</taxon>
        <taxon>Xylariomycetidae</taxon>
        <taxon>Amphisphaeriales</taxon>
        <taxon>Sporocadaceae</taxon>
        <taxon>Truncatella</taxon>
    </lineage>
</organism>
<dbReference type="EMBL" id="JAGPXC010000003">
    <property type="protein sequence ID" value="KAH6656061.1"/>
    <property type="molecule type" value="Genomic_DNA"/>
</dbReference>